<proteinExistence type="predicted"/>
<dbReference type="PANTHER" id="PTHR46890">
    <property type="entry name" value="NON-LTR RETROLELEMENT REVERSE TRANSCRIPTASE-LIKE PROTEIN-RELATED"/>
    <property type="match status" value="1"/>
</dbReference>
<keyword evidence="2" id="KW-1185">Reference proteome</keyword>
<name>A0A2I0JQB5_PUNGR</name>
<dbReference type="InterPro" id="IPR052343">
    <property type="entry name" value="Retrotransposon-Effector_Assoc"/>
</dbReference>
<dbReference type="PANTHER" id="PTHR46890:SF48">
    <property type="entry name" value="RNA-DIRECTED DNA POLYMERASE"/>
    <property type="match status" value="1"/>
</dbReference>
<comment type="caution">
    <text evidence="1">The sequence shown here is derived from an EMBL/GenBank/DDBJ whole genome shotgun (WGS) entry which is preliminary data.</text>
</comment>
<dbReference type="STRING" id="22663.A0A2I0JQB5"/>
<evidence type="ECO:0000313" key="2">
    <source>
        <dbReference type="Proteomes" id="UP000233551"/>
    </source>
</evidence>
<evidence type="ECO:0000313" key="1">
    <source>
        <dbReference type="EMBL" id="PKI58090.1"/>
    </source>
</evidence>
<reference evidence="1 2" key="1">
    <citation type="submission" date="2017-11" db="EMBL/GenBank/DDBJ databases">
        <title>De-novo sequencing of pomegranate (Punica granatum L.) genome.</title>
        <authorList>
            <person name="Akparov Z."/>
            <person name="Amiraslanov A."/>
            <person name="Hajiyeva S."/>
            <person name="Abbasov M."/>
            <person name="Kaur K."/>
            <person name="Hamwieh A."/>
            <person name="Solovyev V."/>
            <person name="Salamov A."/>
            <person name="Braich B."/>
            <person name="Kosarev P."/>
            <person name="Mahmoud A."/>
            <person name="Hajiyev E."/>
            <person name="Babayeva S."/>
            <person name="Izzatullayeva V."/>
            <person name="Mammadov A."/>
            <person name="Mammadov A."/>
            <person name="Sharifova S."/>
            <person name="Ojaghi J."/>
            <person name="Eynullazada K."/>
            <person name="Bayramov B."/>
            <person name="Abdulazimova A."/>
            <person name="Shahmuradov I."/>
        </authorList>
    </citation>
    <scope>NUCLEOTIDE SEQUENCE [LARGE SCALE GENOMIC DNA]</scope>
    <source>
        <strain evidence="2">cv. AG2017</strain>
        <tissue evidence="1">Leaf</tissue>
    </source>
</reference>
<dbReference type="AlphaFoldDB" id="A0A2I0JQB5"/>
<gene>
    <name evidence="1" type="ORF">CRG98_021517</name>
</gene>
<dbReference type="Proteomes" id="UP000233551">
    <property type="component" value="Unassembled WGS sequence"/>
</dbReference>
<accession>A0A2I0JQB5</accession>
<organism evidence="1 2">
    <name type="scientific">Punica granatum</name>
    <name type="common">Pomegranate</name>
    <dbReference type="NCBI Taxonomy" id="22663"/>
    <lineage>
        <taxon>Eukaryota</taxon>
        <taxon>Viridiplantae</taxon>
        <taxon>Streptophyta</taxon>
        <taxon>Embryophyta</taxon>
        <taxon>Tracheophyta</taxon>
        <taxon>Spermatophyta</taxon>
        <taxon>Magnoliopsida</taxon>
        <taxon>eudicotyledons</taxon>
        <taxon>Gunneridae</taxon>
        <taxon>Pentapetalae</taxon>
        <taxon>rosids</taxon>
        <taxon>malvids</taxon>
        <taxon>Myrtales</taxon>
        <taxon>Lythraceae</taxon>
        <taxon>Punica</taxon>
    </lineage>
</organism>
<protein>
    <submittedName>
        <fullName evidence="1">Uncharacterized protein</fullName>
    </submittedName>
</protein>
<sequence length="428" mass="47828">MAPADGSTAAKDLTVFKANILGGPGMATSSQSDVVKVAGNAELVTIVQLAAKKNTDNAINNSEELTSNIATGCLVEEDDAGAARNDLNKGKHKVSIQGDFPQVNNKPTGIGLVGDRDNETNFDDDLEVMKSWVKDSRQLRSTSMEVAKLVKRVQGISDHSPAMLRFGAKENPGPKPFKFFHFWTDHLEYMELVERVWSEKELDLRVELSEAIDKEEKLLKQKSRVVWLKAGDQNTAFFHRAVKERNARSSIRVLYSNSDAKLEGIHEIKAEAVTFFQELLGCKDDRVVGISTTQLSHILKRKVSHTHYQSLLSPITEEEIKAALFSMGNDKSPSLDGFTVYFFKHAWKVVHKDFVEGVHHFFSIGELRREVNSTIIALVPKKEKAARMKDFRPISCCNVVYKCITKVIANRLKLVLPDIISLNQTAFV</sequence>
<dbReference type="EMBL" id="PGOL01001443">
    <property type="protein sequence ID" value="PKI58090.1"/>
    <property type="molecule type" value="Genomic_DNA"/>
</dbReference>